<dbReference type="PROSITE" id="PS51186">
    <property type="entry name" value="GNAT"/>
    <property type="match status" value="1"/>
</dbReference>
<dbReference type="EMBL" id="JAOZYC010000125">
    <property type="protein sequence ID" value="MEB8339933.1"/>
    <property type="molecule type" value="Genomic_DNA"/>
</dbReference>
<keyword evidence="1" id="KW-0808">Transferase</keyword>
<dbReference type="PANTHER" id="PTHR43877">
    <property type="entry name" value="AMINOALKYLPHOSPHONATE N-ACETYLTRANSFERASE-RELATED-RELATED"/>
    <property type="match status" value="1"/>
</dbReference>
<dbReference type="Proteomes" id="UP001354931">
    <property type="component" value="Unassembled WGS sequence"/>
</dbReference>
<evidence type="ECO:0000313" key="4">
    <source>
        <dbReference type="EMBL" id="MEB8339933.1"/>
    </source>
</evidence>
<accession>A0ABU6F7I4</accession>
<evidence type="ECO:0000313" key="5">
    <source>
        <dbReference type="Proteomes" id="UP001354931"/>
    </source>
</evidence>
<dbReference type="InterPro" id="IPR016181">
    <property type="entry name" value="Acyl_CoA_acyltransferase"/>
</dbReference>
<feature type="domain" description="N-acetyltransferase" evidence="3">
    <location>
        <begin position="8"/>
        <end position="154"/>
    </location>
</feature>
<evidence type="ECO:0000259" key="3">
    <source>
        <dbReference type="PROSITE" id="PS51186"/>
    </source>
</evidence>
<proteinExistence type="predicted"/>
<evidence type="ECO:0000256" key="1">
    <source>
        <dbReference type="ARBA" id="ARBA00022679"/>
    </source>
</evidence>
<gene>
    <name evidence="4" type="ORF">OKJ99_20805</name>
</gene>
<dbReference type="InterPro" id="IPR050832">
    <property type="entry name" value="Bact_Acetyltransf"/>
</dbReference>
<comment type="caution">
    <text evidence="4">The sequence shown here is derived from an EMBL/GenBank/DDBJ whole genome shotgun (WGS) entry which is preliminary data.</text>
</comment>
<dbReference type="SUPFAM" id="SSF55729">
    <property type="entry name" value="Acyl-CoA N-acyltransferases (Nat)"/>
    <property type="match status" value="1"/>
</dbReference>
<keyword evidence="5" id="KW-1185">Reference proteome</keyword>
<dbReference type="InterPro" id="IPR000182">
    <property type="entry name" value="GNAT_dom"/>
</dbReference>
<dbReference type="RefSeq" id="WP_326018452.1">
    <property type="nucleotide sequence ID" value="NZ_JAOZYC010000125.1"/>
</dbReference>
<name>A0ABU6F7I4_9ACTN</name>
<evidence type="ECO:0000256" key="2">
    <source>
        <dbReference type="ARBA" id="ARBA00023315"/>
    </source>
</evidence>
<keyword evidence="2" id="KW-0012">Acyltransferase</keyword>
<dbReference type="Gene3D" id="3.40.630.30">
    <property type="match status" value="1"/>
</dbReference>
<dbReference type="CDD" id="cd04301">
    <property type="entry name" value="NAT_SF"/>
    <property type="match status" value="1"/>
</dbReference>
<sequence length="158" mass="17505">MTNESPAPEIRRATAADVPAVKAVTDAAYHHYIARIGVVPAPMEADHAANVAAGLVYVTGEPDVTGLVVVEARPDHLFLDSIAVHPDAHGQGVGRRLLTFVDEHARVLGLPEVRLYTNALMWENQELYPRYGYEIVERRTDGPYDRVHYRKRLGLSVI</sequence>
<dbReference type="Pfam" id="PF13508">
    <property type="entry name" value="Acetyltransf_7"/>
    <property type="match status" value="1"/>
</dbReference>
<organism evidence="4 5">
    <name type="scientific">Streptomyces endophyticus</name>
    <dbReference type="NCBI Taxonomy" id="714166"/>
    <lineage>
        <taxon>Bacteria</taxon>
        <taxon>Bacillati</taxon>
        <taxon>Actinomycetota</taxon>
        <taxon>Actinomycetes</taxon>
        <taxon>Kitasatosporales</taxon>
        <taxon>Streptomycetaceae</taxon>
        <taxon>Streptomyces</taxon>
    </lineage>
</organism>
<reference evidence="4 5" key="1">
    <citation type="submission" date="2022-10" db="EMBL/GenBank/DDBJ databases">
        <authorList>
            <person name="Xie J."/>
            <person name="Shen N."/>
        </authorList>
    </citation>
    <scope>NUCLEOTIDE SEQUENCE [LARGE SCALE GENOMIC DNA]</scope>
    <source>
        <strain evidence="4 5">YIM65594</strain>
    </source>
</reference>
<protein>
    <submittedName>
        <fullName evidence="4">GNAT family N-acetyltransferase</fullName>
    </submittedName>
</protein>